<reference evidence="1" key="4">
    <citation type="submission" date="2015-11" db="EMBL/GenBank/DDBJ databases">
        <authorList>
            <consortium name="FlyBase"/>
        </authorList>
    </citation>
    <scope>NUCLEOTIDE SEQUENCE</scope>
    <source>
        <strain evidence="1">MV2-25</strain>
    </source>
</reference>
<proteinExistence type="predicted"/>
<organism evidence="1">
    <name type="scientific">Drosophila pseudoobscura pseudoobscura</name>
    <name type="common">Fruit fly</name>
    <dbReference type="NCBI Taxonomy" id="46245"/>
    <lineage>
        <taxon>Eukaryota</taxon>
        <taxon>Metazoa</taxon>
        <taxon>Ecdysozoa</taxon>
        <taxon>Arthropoda</taxon>
        <taxon>Hexapoda</taxon>
        <taxon>Insecta</taxon>
        <taxon>Pterygota</taxon>
        <taxon>Neoptera</taxon>
        <taxon>Endopterygota</taxon>
        <taxon>Diptera</taxon>
        <taxon>Brachycera</taxon>
        <taxon>Muscomorpha</taxon>
        <taxon>Ephydroidea</taxon>
        <taxon>Drosophilidae</taxon>
        <taxon>Drosophila</taxon>
        <taxon>Sophophora</taxon>
    </lineage>
</organism>
<dbReference type="Bgee" id="FBgn0271488">
    <property type="expression patterns" value="Expressed in female reproductive system and 1 other cell type or tissue"/>
</dbReference>
<protein>
    <submittedName>
        <fullName evidence="1">Uncharacterized protein</fullName>
    </submittedName>
</protein>
<dbReference type="AlphaFoldDB" id="A0A0R3NVP1"/>
<sequence>MSATHPFETQHLCTLRVRPQNESYPISPRQTESYPSITEAYFRQTPVLTQPDRIIPRQDRSAPLRT</sequence>
<gene>
    <name evidence="1" type="primary">Dpse\GA31081</name>
    <name evidence="1" type="ORF">Dpse_GA31081</name>
</gene>
<reference evidence="1" key="1">
    <citation type="journal article" date="2005" name="Genome Res.">
        <title>Comparative genome sequencing of Drosophila pseudoobscura: chromosomal, gene, and cis-element evolution.</title>
        <authorList>
            <person name="Richards S."/>
            <person name="Liu Y."/>
            <person name="Bettencourt B.R."/>
            <person name="Hradecky P."/>
            <person name="Letovsky S."/>
            <person name="Nielsen R."/>
            <person name="Thornton K."/>
            <person name="Hubisz M.J."/>
            <person name="Chen R."/>
            <person name="Meisel R.P."/>
            <person name="Couronne O."/>
            <person name="Hua S."/>
            <person name="Smith M.A."/>
            <person name="Zhang P."/>
            <person name="Liu J."/>
            <person name="Bussemaker H.J."/>
            <person name="van Batenburg M.F."/>
            <person name="Howells S.L."/>
            <person name="Scherer S.E."/>
            <person name="Sodergren E."/>
            <person name="Matthews B.B."/>
            <person name="Crosby M.A."/>
            <person name="Schroeder A.J."/>
            <person name="Ortiz-Barrientos D."/>
            <person name="Rives C.M."/>
            <person name="Metzker M.L."/>
            <person name="Muzny D.M."/>
            <person name="Scott G."/>
            <person name="Steffen D."/>
            <person name="Wheeler D.A."/>
            <person name="Worley K.C."/>
            <person name="Havlak P."/>
            <person name="Durbin K.J."/>
            <person name="Egan A."/>
            <person name="Gill R."/>
            <person name="Hume J."/>
            <person name="Morgan M.B."/>
            <person name="Miner G."/>
            <person name="Hamilton C."/>
            <person name="Huang Y."/>
            <person name="Waldron L."/>
            <person name="Verduzco D."/>
            <person name="Clerc-Blankenburg K.P."/>
            <person name="Dubchak I."/>
            <person name="Noor M.A."/>
            <person name="Anderson W."/>
            <person name="White K.P."/>
            <person name="Clark A.G."/>
            <person name="Schaeffer S.W."/>
            <person name="Gelbart W."/>
            <person name="Weinstock G.M."/>
            <person name="Gibbs R.A."/>
        </authorList>
    </citation>
    <scope>NUCLEOTIDE SEQUENCE [LARGE SCALE GENOMIC DNA]</scope>
    <source>
        <strain evidence="1">MV2-25</strain>
    </source>
</reference>
<accession>A0A0R3NVP1</accession>
<dbReference type="EMBL" id="CH475666">
    <property type="protein sequence ID" value="KRT05214.1"/>
    <property type="molecule type" value="Genomic_DNA"/>
</dbReference>
<evidence type="ECO:0000313" key="1">
    <source>
        <dbReference type="EMBL" id="KRT05214.1"/>
    </source>
</evidence>
<name>A0A0R3NVP1_DROPS</name>
<reference evidence="1" key="3">
    <citation type="journal article" date="2012" name="PLoS ONE">
        <title>Mind the gap: upgrading genomes with Pacific Biosciences RS long-read sequencing technology.</title>
        <authorList>
            <person name="English A.C."/>
            <person name="Richards S."/>
            <person name="Han Y."/>
            <person name="Wang M."/>
            <person name="Vee V."/>
            <person name="Qu J."/>
            <person name="Qin X."/>
            <person name="Muzny D.M."/>
            <person name="Reid J.G."/>
            <person name="Worley K.C."/>
            <person name="Gibbs R.A."/>
        </authorList>
    </citation>
    <scope>NUCLEOTIDE SEQUENCE</scope>
    <source>
        <strain evidence="1">MV2-25</strain>
    </source>
</reference>
<reference evidence="1" key="2">
    <citation type="journal article" date="2007" name="Nature">
        <title>Evolution of genes and genomes on the Drosophila phylogeny.</title>
        <authorList>
            <consortium name="Drosophila 12 Genomes Consortium"/>
            <person name="Clark A.G."/>
            <person name="Eisen M.B."/>
            <person name="Smith D.R."/>
            <person name="Bergman C.M."/>
            <person name="Oliver B."/>
            <person name="Markow T.A."/>
            <person name="Kaufman T.C."/>
            <person name="Kellis M."/>
            <person name="Gelbart W."/>
            <person name="Iyer V.N."/>
            <person name="Pollard D.A."/>
            <person name="Sackton T.B."/>
            <person name="Larracuente A.M."/>
            <person name="Singh N.D."/>
            <person name="Abad J.P."/>
            <person name="Abt D.N."/>
            <person name="Adryan B."/>
            <person name="Aguade M."/>
            <person name="Akashi H."/>
            <person name="Anderson W.W."/>
            <person name="Aquadro C.F."/>
            <person name="Ardell D.H."/>
            <person name="Arguello R."/>
            <person name="Artieri C.G."/>
            <person name="Barbash D.A."/>
            <person name="Barker D."/>
            <person name="Barsanti P."/>
            <person name="Batterham P."/>
            <person name="Batzoglou S."/>
            <person name="Begun D."/>
            <person name="Bhutkar A."/>
            <person name="Blanco E."/>
            <person name="Bosak S.A."/>
            <person name="Bradley R.K."/>
            <person name="Brand A.D."/>
            <person name="Brent M.R."/>
            <person name="Brooks A.N."/>
            <person name="Brown R.H."/>
            <person name="Butlin R.K."/>
            <person name="Caggese C."/>
            <person name="Calvi B.R."/>
            <person name="Bernardo de Carvalho A."/>
            <person name="Caspi A."/>
            <person name="Castrezana S."/>
            <person name="Celniker S.E."/>
            <person name="Chang J.L."/>
            <person name="Chapple C."/>
            <person name="Chatterji S."/>
            <person name="Chinwalla A."/>
            <person name="Civetta A."/>
            <person name="Clifton S.W."/>
            <person name="Comeron J.M."/>
            <person name="Costello J.C."/>
            <person name="Coyne J.A."/>
            <person name="Daub J."/>
            <person name="David R.G."/>
            <person name="Delcher A.L."/>
            <person name="Delehaunty K."/>
            <person name="Do C.B."/>
            <person name="Ebling H."/>
            <person name="Edwards K."/>
            <person name="Eickbush T."/>
            <person name="Evans J.D."/>
            <person name="Filipski A."/>
            <person name="Findeiss S."/>
            <person name="Freyhult E."/>
            <person name="Fulton L."/>
            <person name="Fulton R."/>
            <person name="Garcia A.C."/>
            <person name="Gardiner A."/>
            <person name="Garfield D.A."/>
            <person name="Garvin B.E."/>
            <person name="Gibson G."/>
            <person name="Gilbert D."/>
            <person name="Gnerre S."/>
            <person name="Godfrey J."/>
            <person name="Good R."/>
            <person name="Gotea V."/>
            <person name="Gravely B."/>
            <person name="Greenberg A.J."/>
            <person name="Griffiths-Jones S."/>
            <person name="Gross S."/>
            <person name="Guigo R."/>
            <person name="Gustafson E.A."/>
            <person name="Haerty W."/>
            <person name="Hahn M.W."/>
            <person name="Halligan D.L."/>
            <person name="Halpern A.L."/>
            <person name="Halter G.M."/>
            <person name="Han M.V."/>
            <person name="Heger A."/>
            <person name="Hillier L."/>
            <person name="Hinrichs A.S."/>
            <person name="Holmes I."/>
            <person name="Hoskins R.A."/>
            <person name="Hubisz M.J."/>
            <person name="Hultmark D."/>
            <person name="Huntley M.A."/>
            <person name="Jaffe D.B."/>
            <person name="Jagadeeshan S."/>
            <person name="Jeck W.R."/>
            <person name="Johnson J."/>
            <person name="Jones C.D."/>
            <person name="Jordan W.C."/>
            <person name="Karpen G.H."/>
            <person name="Kataoka E."/>
            <person name="Keightley P.D."/>
            <person name="Kheradpour P."/>
            <person name="Kirkness E.F."/>
            <person name="Koerich L.B."/>
            <person name="Kristiansen K."/>
            <person name="Kudrna D."/>
            <person name="Kulathinal R.J."/>
            <person name="Kumar S."/>
            <person name="Kwok R."/>
            <person name="Lander E."/>
            <person name="Langley C.H."/>
            <person name="Lapoint R."/>
            <person name="Lazzaro B.P."/>
            <person name="Lee S.J."/>
            <person name="Levesque L."/>
            <person name="Li R."/>
            <person name="Lin C.F."/>
            <person name="Lin M.F."/>
            <person name="Lindblad-Toh K."/>
            <person name="Llopart A."/>
            <person name="Long M."/>
            <person name="Low L."/>
            <person name="Lozovsky E."/>
            <person name="Lu J."/>
            <person name="Luo M."/>
            <person name="Machado C.A."/>
            <person name="Makalowski W."/>
            <person name="Marzo M."/>
            <person name="Matsuda M."/>
            <person name="Matzkin L."/>
            <person name="McAllister B."/>
            <person name="McBride C.S."/>
            <person name="McKernan B."/>
            <person name="McKernan K."/>
            <person name="Mendez-Lago M."/>
            <person name="Minx P."/>
            <person name="Mollenhauer M.U."/>
            <person name="Montooth K."/>
            <person name="Mount S.M."/>
            <person name="Mu X."/>
            <person name="Myers E."/>
            <person name="Negre B."/>
            <person name="Newfeld S."/>
            <person name="Nielsen R."/>
            <person name="Noor M.A."/>
            <person name="O'Grady P."/>
            <person name="Pachter L."/>
            <person name="Papaceit M."/>
            <person name="Parisi M.J."/>
            <person name="Parisi M."/>
            <person name="Parts L."/>
            <person name="Pedersen J.S."/>
            <person name="Pesole G."/>
            <person name="Phillippy A.M."/>
            <person name="Ponting C.P."/>
            <person name="Pop M."/>
            <person name="Porcelli D."/>
            <person name="Powell J.R."/>
            <person name="Prohaska S."/>
            <person name="Pruitt K."/>
            <person name="Puig M."/>
            <person name="Quesneville H."/>
            <person name="Ram K.R."/>
            <person name="Rand D."/>
            <person name="Rasmussen M.D."/>
            <person name="Reed L.K."/>
            <person name="Reenan R."/>
            <person name="Reily A."/>
            <person name="Remington K.A."/>
            <person name="Rieger T.T."/>
            <person name="Ritchie M.G."/>
            <person name="Robin C."/>
            <person name="Rogers Y.H."/>
            <person name="Rohde C."/>
            <person name="Rozas J."/>
            <person name="Rubenfield M.J."/>
            <person name="Ruiz A."/>
            <person name="Russo S."/>
            <person name="Salzberg S.L."/>
            <person name="Sanchez-Gracia A."/>
            <person name="Saranga D.J."/>
            <person name="Sato H."/>
            <person name="Schaeffer S.W."/>
            <person name="Schatz M.C."/>
            <person name="Schlenke T."/>
            <person name="Schwartz R."/>
            <person name="Segarra C."/>
            <person name="Singh R.S."/>
            <person name="Sirot L."/>
            <person name="Sirota M."/>
            <person name="Sisneros N.B."/>
            <person name="Smith C.D."/>
            <person name="Smith T.F."/>
            <person name="Spieth J."/>
            <person name="Stage D.E."/>
            <person name="Stark A."/>
            <person name="Stephan W."/>
            <person name="Strausberg R.L."/>
            <person name="Strempel S."/>
            <person name="Sturgill D."/>
            <person name="Sutton G."/>
            <person name="Sutton G.G."/>
            <person name="Tao W."/>
            <person name="Teichmann S."/>
            <person name="Tobari Y.N."/>
            <person name="Tomimura Y."/>
            <person name="Tsolas J.M."/>
            <person name="Valente V.L."/>
            <person name="Venter E."/>
            <person name="Venter J.C."/>
            <person name="Vicario S."/>
            <person name="Vieira F.G."/>
            <person name="Vilella A.J."/>
            <person name="Villasante A."/>
            <person name="Walenz B."/>
            <person name="Wang J."/>
            <person name="Wasserman M."/>
            <person name="Watts T."/>
            <person name="Wilson D."/>
            <person name="Wilson R.K."/>
            <person name="Wing R.A."/>
            <person name="Wolfner M.F."/>
            <person name="Wong A."/>
            <person name="Wong G.K."/>
            <person name="Wu C.I."/>
            <person name="Wu G."/>
            <person name="Yamamoto D."/>
            <person name="Yang H.P."/>
            <person name="Yang S.P."/>
            <person name="Yorke J.A."/>
            <person name="Yoshida K."/>
            <person name="Zdobnov E."/>
            <person name="Zhang P."/>
            <person name="Zhang Y."/>
            <person name="Zimin A.V."/>
            <person name="Baldwin J."/>
            <person name="Abdouelleil A."/>
            <person name="Abdulkadir J."/>
            <person name="Abebe A."/>
            <person name="Abera B."/>
            <person name="Abreu J."/>
            <person name="Acer S.C."/>
            <person name="Aftuck L."/>
            <person name="Alexander A."/>
            <person name="An P."/>
            <person name="Anderson E."/>
            <person name="Anderson S."/>
            <person name="Arachi H."/>
            <person name="Azer M."/>
            <person name="Bachantsang P."/>
            <person name="Barry A."/>
            <person name="Bayul T."/>
            <person name="Berlin A."/>
            <person name="Bessette D."/>
            <person name="Bloom T."/>
            <person name="Blye J."/>
            <person name="Boguslavskiy L."/>
            <person name="Bonnet C."/>
            <person name="Boukhgalter B."/>
            <person name="Bourzgui I."/>
            <person name="Brown A."/>
            <person name="Cahill P."/>
            <person name="Channer S."/>
            <person name="Cheshatsang Y."/>
            <person name="Chuda L."/>
            <person name="Citroen M."/>
            <person name="Collymore A."/>
            <person name="Cooke P."/>
            <person name="Costello M."/>
            <person name="D'Aco K."/>
            <person name="Daza R."/>
            <person name="De Haan G."/>
            <person name="DeGray S."/>
            <person name="DeMaso C."/>
            <person name="Dhargay N."/>
            <person name="Dooley K."/>
            <person name="Dooley E."/>
            <person name="Doricent M."/>
            <person name="Dorje P."/>
            <person name="Dorjee K."/>
            <person name="Dupes A."/>
            <person name="Elong R."/>
            <person name="Falk J."/>
            <person name="Farina A."/>
            <person name="Faro S."/>
            <person name="Ferguson D."/>
            <person name="Fisher S."/>
            <person name="Foley C.D."/>
            <person name="Franke A."/>
            <person name="Friedrich D."/>
            <person name="Gadbois L."/>
            <person name="Gearin G."/>
            <person name="Gearin C.R."/>
            <person name="Giannoukos G."/>
            <person name="Goode T."/>
            <person name="Graham J."/>
            <person name="Grandbois E."/>
            <person name="Grewal S."/>
            <person name="Gyaltsen K."/>
            <person name="Hafez N."/>
            <person name="Hagos B."/>
            <person name="Hall J."/>
            <person name="Henson C."/>
            <person name="Hollinger A."/>
            <person name="Honan T."/>
            <person name="Huard M.D."/>
            <person name="Hughes L."/>
            <person name="Hurhula B."/>
            <person name="Husby M.E."/>
            <person name="Kamat A."/>
            <person name="Kanga B."/>
            <person name="Kashin S."/>
            <person name="Khazanovich D."/>
            <person name="Kisner P."/>
            <person name="Lance K."/>
            <person name="Lara M."/>
            <person name="Lee W."/>
            <person name="Lennon N."/>
            <person name="Letendre F."/>
            <person name="LeVine R."/>
            <person name="Lipovsky A."/>
            <person name="Liu X."/>
            <person name="Liu J."/>
            <person name="Liu S."/>
            <person name="Lokyitsang T."/>
            <person name="Lokyitsang Y."/>
            <person name="Lubonja R."/>
            <person name="Lui A."/>
            <person name="MacDonald P."/>
            <person name="Magnisalis V."/>
            <person name="Maru K."/>
            <person name="Matthews C."/>
            <person name="McCusker W."/>
            <person name="McDonough S."/>
            <person name="Mehta T."/>
            <person name="Meldrim J."/>
            <person name="Meneus L."/>
            <person name="Mihai O."/>
            <person name="Mihalev A."/>
            <person name="Mihova T."/>
            <person name="Mittelman R."/>
            <person name="Mlenga V."/>
            <person name="Montmayeur A."/>
            <person name="Mulrain L."/>
            <person name="Navidi A."/>
            <person name="Naylor J."/>
            <person name="Negash T."/>
            <person name="Nguyen T."/>
            <person name="Nguyen N."/>
            <person name="Nicol R."/>
            <person name="Norbu C."/>
            <person name="Norbu N."/>
            <person name="Novod N."/>
            <person name="O'Neill B."/>
            <person name="Osman S."/>
            <person name="Markiewicz E."/>
            <person name="Oyono O.L."/>
            <person name="Patti C."/>
            <person name="Phunkhang P."/>
            <person name="Pierre F."/>
            <person name="Priest M."/>
            <person name="Raghuraman S."/>
            <person name="Rege F."/>
            <person name="Reyes R."/>
            <person name="Rise C."/>
            <person name="Rogov P."/>
            <person name="Ross K."/>
            <person name="Ryan E."/>
            <person name="Settipalli S."/>
            <person name="Shea T."/>
            <person name="Sherpa N."/>
            <person name="Shi L."/>
            <person name="Shih D."/>
            <person name="Sparrow T."/>
            <person name="Spaulding J."/>
            <person name="Stalker J."/>
            <person name="Stange-Thomann N."/>
            <person name="Stavropoulos S."/>
            <person name="Stone C."/>
            <person name="Strader C."/>
            <person name="Tesfaye S."/>
            <person name="Thomson T."/>
            <person name="Thoulutsang Y."/>
            <person name="Thoulutsang D."/>
            <person name="Topham K."/>
            <person name="Topping I."/>
            <person name="Tsamla T."/>
            <person name="Vassiliev H."/>
            <person name="Vo A."/>
            <person name="Wangchuk T."/>
            <person name="Wangdi T."/>
            <person name="Weiand M."/>
            <person name="Wilkinson J."/>
            <person name="Wilson A."/>
            <person name="Yadav S."/>
            <person name="Young G."/>
            <person name="Yu Q."/>
            <person name="Zembek L."/>
            <person name="Zhong D."/>
            <person name="Zimmer A."/>
            <person name="Zwirko Z."/>
            <person name="Jaffe D.B."/>
            <person name="Alvarez P."/>
            <person name="Brockman W."/>
            <person name="Butler J."/>
            <person name="Chin C."/>
            <person name="Gnerre S."/>
            <person name="Grabherr M."/>
            <person name="Kleber M."/>
            <person name="Mauceli E."/>
            <person name="MacCallum I."/>
        </authorList>
    </citation>
    <scope>NUCLEOTIDE SEQUENCE [LARGE SCALE GENOMIC DNA]</scope>
    <source>
        <strain evidence="1">MV2-25</strain>
    </source>
</reference>